<dbReference type="Proteomes" id="UP000501728">
    <property type="component" value="Chromosome"/>
</dbReference>
<dbReference type="InterPro" id="IPR009027">
    <property type="entry name" value="Ribosomal_bL9/RNase_H1_N"/>
</dbReference>
<dbReference type="GO" id="GO:0006412">
    <property type="term" value="P:translation"/>
    <property type="evidence" value="ECO:0007669"/>
    <property type="project" value="UniProtKB-UniRule"/>
</dbReference>
<comment type="function">
    <text evidence="7">Binds to the 23S rRNA.</text>
</comment>
<evidence type="ECO:0000256" key="2">
    <source>
        <dbReference type="ARBA" id="ARBA00022730"/>
    </source>
</evidence>
<dbReference type="GO" id="GO:0019843">
    <property type="term" value="F:rRNA binding"/>
    <property type="evidence" value="ECO:0007669"/>
    <property type="project" value="UniProtKB-UniRule"/>
</dbReference>
<dbReference type="NCBIfam" id="TIGR00158">
    <property type="entry name" value="L9"/>
    <property type="match status" value="1"/>
</dbReference>
<evidence type="ECO:0000256" key="3">
    <source>
        <dbReference type="ARBA" id="ARBA00022884"/>
    </source>
</evidence>
<evidence type="ECO:0000256" key="1">
    <source>
        <dbReference type="ARBA" id="ARBA00010605"/>
    </source>
</evidence>
<dbReference type="GO" id="GO:1990904">
    <property type="term" value="C:ribonucleoprotein complex"/>
    <property type="evidence" value="ECO:0007669"/>
    <property type="project" value="UniProtKB-KW"/>
</dbReference>
<dbReference type="InterPro" id="IPR020069">
    <property type="entry name" value="Ribosomal_bL9_C"/>
</dbReference>
<dbReference type="RefSeq" id="WP_169580305.1">
    <property type="nucleotide sequence ID" value="NZ_CP051480.1"/>
</dbReference>
<evidence type="ECO:0000256" key="4">
    <source>
        <dbReference type="ARBA" id="ARBA00022980"/>
    </source>
</evidence>
<dbReference type="KEGG" id="mphn:HGG64_02070"/>
<evidence type="ECO:0000259" key="9">
    <source>
        <dbReference type="Pfam" id="PF01281"/>
    </source>
</evidence>
<sequence>MKVILIKNYDKYKVNEIIEVTDGFAKNFLIKNGYAQPVNKKTLANLERVKTDLQEQEAEKIAEANELKNRINKLNLFFALKSNGNTVHGHVTNKAIIKELLKHDIKIPHHSLSSDVYNTFGNHKVFIKLHPNVMAILAITIIEEK</sequence>
<accession>A0A858U243</accession>
<dbReference type="PANTHER" id="PTHR21368">
    <property type="entry name" value="50S RIBOSOMAL PROTEIN L9"/>
    <property type="match status" value="1"/>
</dbReference>
<evidence type="ECO:0000313" key="11">
    <source>
        <dbReference type="EMBL" id="QJG66482.1"/>
    </source>
</evidence>
<dbReference type="HAMAP" id="MF_00503">
    <property type="entry name" value="Ribosomal_bL9"/>
    <property type="match status" value="1"/>
</dbReference>
<dbReference type="InterPro" id="IPR020594">
    <property type="entry name" value="Ribosomal_bL9_bac/chp"/>
</dbReference>
<protein>
    <recommendedName>
        <fullName evidence="6 7">Large ribosomal subunit protein bL9</fullName>
    </recommendedName>
</protein>
<keyword evidence="3 7" id="KW-0694">RNA-binding</keyword>
<evidence type="ECO:0000256" key="8">
    <source>
        <dbReference type="SAM" id="Coils"/>
    </source>
</evidence>
<dbReference type="InterPro" id="IPR000244">
    <property type="entry name" value="Ribosomal_bL9"/>
</dbReference>
<name>A0A858U243_9MOLU</name>
<evidence type="ECO:0000259" key="10">
    <source>
        <dbReference type="Pfam" id="PF03948"/>
    </source>
</evidence>
<dbReference type="Pfam" id="PF01281">
    <property type="entry name" value="Ribosomal_L9_N"/>
    <property type="match status" value="1"/>
</dbReference>
<keyword evidence="12" id="KW-1185">Reference proteome</keyword>
<dbReference type="SUPFAM" id="SSF55658">
    <property type="entry name" value="L9 N-domain-like"/>
    <property type="match status" value="1"/>
</dbReference>
<feature type="coiled-coil region" evidence="8">
    <location>
        <begin position="39"/>
        <end position="70"/>
    </location>
</feature>
<keyword evidence="4 7" id="KW-0689">Ribosomal protein</keyword>
<evidence type="ECO:0000313" key="12">
    <source>
        <dbReference type="Proteomes" id="UP000501728"/>
    </source>
</evidence>
<evidence type="ECO:0000256" key="5">
    <source>
        <dbReference type="ARBA" id="ARBA00023274"/>
    </source>
</evidence>
<dbReference type="SUPFAM" id="SSF55653">
    <property type="entry name" value="Ribosomal protein L9 C-domain"/>
    <property type="match status" value="1"/>
</dbReference>
<evidence type="ECO:0000256" key="7">
    <source>
        <dbReference type="HAMAP-Rule" id="MF_00503"/>
    </source>
</evidence>
<keyword evidence="8" id="KW-0175">Coiled coil</keyword>
<dbReference type="InterPro" id="IPR020070">
    <property type="entry name" value="Ribosomal_bL9_N"/>
</dbReference>
<evidence type="ECO:0000256" key="6">
    <source>
        <dbReference type="ARBA" id="ARBA00035292"/>
    </source>
</evidence>
<dbReference type="GO" id="GO:0005840">
    <property type="term" value="C:ribosome"/>
    <property type="evidence" value="ECO:0007669"/>
    <property type="project" value="UniProtKB-KW"/>
</dbReference>
<keyword evidence="2 7" id="KW-0699">rRNA-binding</keyword>
<dbReference type="EMBL" id="CP051480">
    <property type="protein sequence ID" value="QJG66482.1"/>
    <property type="molecule type" value="Genomic_DNA"/>
</dbReference>
<feature type="domain" description="Large ribosomal subunit protein bL9 C-terminal" evidence="10">
    <location>
        <begin position="62"/>
        <end position="142"/>
    </location>
</feature>
<proteinExistence type="inferred from homology"/>
<dbReference type="AlphaFoldDB" id="A0A858U243"/>
<gene>
    <name evidence="7 11" type="primary">rplI</name>
    <name evidence="11" type="ORF">HGG64_02070</name>
</gene>
<dbReference type="Gene3D" id="3.10.430.100">
    <property type="entry name" value="Ribosomal protein L9, C-terminal domain"/>
    <property type="match status" value="1"/>
</dbReference>
<dbReference type="Pfam" id="PF03948">
    <property type="entry name" value="Ribosomal_L9_C"/>
    <property type="match status" value="1"/>
</dbReference>
<dbReference type="GO" id="GO:0003735">
    <property type="term" value="F:structural constituent of ribosome"/>
    <property type="evidence" value="ECO:0007669"/>
    <property type="project" value="InterPro"/>
</dbReference>
<organism evidence="11 12">
    <name type="scientific">Mycoplasma phocoeninasale</name>
    <dbReference type="NCBI Taxonomy" id="2726117"/>
    <lineage>
        <taxon>Bacteria</taxon>
        <taxon>Bacillati</taxon>
        <taxon>Mycoplasmatota</taxon>
        <taxon>Mollicutes</taxon>
        <taxon>Mycoplasmataceae</taxon>
        <taxon>Mycoplasma</taxon>
    </lineage>
</organism>
<keyword evidence="5 7" id="KW-0687">Ribonucleoprotein</keyword>
<dbReference type="InterPro" id="IPR036791">
    <property type="entry name" value="Ribosomal_bL9_C_sf"/>
</dbReference>
<feature type="domain" description="Ribosomal protein L9" evidence="9">
    <location>
        <begin position="1"/>
        <end position="45"/>
    </location>
</feature>
<reference evidence="11 12" key="1">
    <citation type="submission" date="2020-04" db="EMBL/GenBank/DDBJ databases">
        <title>Novel Mycoplasma species detected in Phocoena phocoena (harbor porpoise) from the USA.</title>
        <authorList>
            <person name="Volokhov D.V."/>
        </authorList>
    </citation>
    <scope>NUCLEOTIDE SEQUENCE [LARGE SCALE GENOMIC DNA]</scope>
    <source>
        <strain evidence="11 12">C264-NAS</strain>
    </source>
</reference>
<comment type="similarity">
    <text evidence="1 7">Belongs to the bacterial ribosomal protein bL9 family.</text>
</comment>
<dbReference type="InterPro" id="IPR036935">
    <property type="entry name" value="Ribosomal_bL9_N_sf"/>
</dbReference>
<dbReference type="Gene3D" id="3.40.5.10">
    <property type="entry name" value="Ribosomal protein L9, N-terminal domain"/>
    <property type="match status" value="1"/>
</dbReference>